<dbReference type="SUPFAM" id="SSF53335">
    <property type="entry name" value="S-adenosyl-L-methionine-dependent methyltransferases"/>
    <property type="match status" value="1"/>
</dbReference>
<keyword evidence="1" id="KW-0812">Transmembrane</keyword>
<dbReference type="Pfam" id="PF08241">
    <property type="entry name" value="Methyltransf_11"/>
    <property type="match status" value="1"/>
</dbReference>
<dbReference type="InterPro" id="IPR029063">
    <property type="entry name" value="SAM-dependent_MTases_sf"/>
</dbReference>
<protein>
    <submittedName>
        <fullName evidence="3">Putative methyltransferase At1g78140, chloroplastic</fullName>
    </submittedName>
</protein>
<proteinExistence type="predicted"/>
<sequence length="252" mass="26703">MAAVLVGGVGSPLLLRSVRHRHCLSGRRNRPTLFFSRTRTATAASSAAVSVQTRPGGDVPGGKARTGMDILACPICYNPLTTSGTVGPNEVTGLECGNCKKAYAREEAFLDLTVSSGSKEYSVAMPASTELFRNLVLVRADVSRLPFVSSSVNAVHAGAALHCWPSPSAAVAEISRILRPGGVFVATTFIVDGIFMFLPFLKALRQYYTSSTGQHLYFSAGELEDLCTTCGLVGFKCVRNGSFVMLSATKPS</sequence>
<evidence type="ECO:0000256" key="1">
    <source>
        <dbReference type="SAM" id="Phobius"/>
    </source>
</evidence>
<reference evidence="3" key="1">
    <citation type="submission" date="2015-07" db="EMBL/GenBank/DDBJ databases">
        <title>Transcriptome Assembly of Anthurium amnicola.</title>
        <authorList>
            <person name="Suzuki J."/>
        </authorList>
    </citation>
    <scope>NUCLEOTIDE SEQUENCE</scope>
</reference>
<feature type="transmembrane region" description="Helical" evidence="1">
    <location>
        <begin position="181"/>
        <end position="201"/>
    </location>
</feature>
<name>A0A1D1ZH75_9ARAE</name>
<keyword evidence="1" id="KW-0472">Membrane</keyword>
<dbReference type="PANTHER" id="PTHR43591:SF46">
    <property type="entry name" value="OS08G0411200 PROTEIN"/>
    <property type="match status" value="1"/>
</dbReference>
<dbReference type="InterPro" id="IPR013216">
    <property type="entry name" value="Methyltransf_11"/>
</dbReference>
<dbReference type="Gene3D" id="3.40.50.150">
    <property type="entry name" value="Vaccinia Virus protein VP39"/>
    <property type="match status" value="1"/>
</dbReference>
<dbReference type="EMBL" id="GDJX01001719">
    <property type="protein sequence ID" value="JAT66217.1"/>
    <property type="molecule type" value="Transcribed_RNA"/>
</dbReference>
<dbReference type="AlphaFoldDB" id="A0A1D1ZH75"/>
<feature type="domain" description="Methyltransferase type 11" evidence="2">
    <location>
        <begin position="135"/>
        <end position="185"/>
    </location>
</feature>
<dbReference type="GO" id="GO:0032259">
    <property type="term" value="P:methylation"/>
    <property type="evidence" value="ECO:0007669"/>
    <property type="project" value="UniProtKB-KW"/>
</dbReference>
<keyword evidence="3" id="KW-0808">Transferase</keyword>
<evidence type="ECO:0000313" key="3">
    <source>
        <dbReference type="EMBL" id="JAT66217.1"/>
    </source>
</evidence>
<dbReference type="PANTHER" id="PTHR43591">
    <property type="entry name" value="METHYLTRANSFERASE"/>
    <property type="match status" value="1"/>
</dbReference>
<keyword evidence="1" id="KW-1133">Transmembrane helix</keyword>
<gene>
    <name evidence="3" type="primary">At1g78140_2</name>
    <name evidence="3" type="ORF">g.123642</name>
</gene>
<dbReference type="CDD" id="cd02440">
    <property type="entry name" value="AdoMet_MTases"/>
    <property type="match status" value="1"/>
</dbReference>
<evidence type="ECO:0000259" key="2">
    <source>
        <dbReference type="Pfam" id="PF08241"/>
    </source>
</evidence>
<dbReference type="GO" id="GO:0008757">
    <property type="term" value="F:S-adenosylmethionine-dependent methyltransferase activity"/>
    <property type="evidence" value="ECO:0007669"/>
    <property type="project" value="InterPro"/>
</dbReference>
<organism evidence="3">
    <name type="scientific">Anthurium amnicola</name>
    <dbReference type="NCBI Taxonomy" id="1678845"/>
    <lineage>
        <taxon>Eukaryota</taxon>
        <taxon>Viridiplantae</taxon>
        <taxon>Streptophyta</taxon>
        <taxon>Embryophyta</taxon>
        <taxon>Tracheophyta</taxon>
        <taxon>Spermatophyta</taxon>
        <taxon>Magnoliopsida</taxon>
        <taxon>Liliopsida</taxon>
        <taxon>Araceae</taxon>
        <taxon>Pothoideae</taxon>
        <taxon>Potheae</taxon>
        <taxon>Anthurium</taxon>
    </lineage>
</organism>
<accession>A0A1D1ZH75</accession>
<keyword evidence="3" id="KW-0489">Methyltransferase</keyword>